<dbReference type="SUPFAM" id="SSF53756">
    <property type="entry name" value="UDP-Glycosyltransferase/glycogen phosphorylase"/>
    <property type="match status" value="1"/>
</dbReference>
<keyword evidence="11" id="KW-1185">Reference proteome</keyword>
<proteinExistence type="inferred from homology"/>
<accession>A0A398BWT5</accession>
<dbReference type="OrthoDB" id="9789797at2"/>
<gene>
    <name evidence="10" type="ORF">D2N39_04200</name>
</gene>
<dbReference type="RefSeq" id="WP_119133534.1">
    <property type="nucleotide sequence ID" value="NZ_QXXQ01000002.1"/>
</dbReference>
<evidence type="ECO:0000256" key="2">
    <source>
        <dbReference type="ARBA" id="ARBA00004713"/>
    </source>
</evidence>
<dbReference type="GO" id="GO:0009244">
    <property type="term" value="P:lipopolysaccharide core region biosynthetic process"/>
    <property type="evidence" value="ECO:0007669"/>
    <property type="project" value="UniProtKB-UniRule"/>
</dbReference>
<evidence type="ECO:0000256" key="7">
    <source>
        <dbReference type="ARBA" id="ARBA00049183"/>
    </source>
</evidence>
<dbReference type="Pfam" id="PF04413">
    <property type="entry name" value="Glycos_transf_N"/>
    <property type="match status" value="1"/>
</dbReference>
<reference evidence="10 11" key="1">
    <citation type="submission" date="2018-09" db="EMBL/GenBank/DDBJ databases">
        <title>Gemmobacter lutimaris sp. nov., a marine bacterium isolated from tidal flat.</title>
        <authorList>
            <person name="Lee D.W."/>
            <person name="Yoo Y."/>
            <person name="Kim J.-J."/>
            <person name="Kim B.S."/>
        </authorList>
    </citation>
    <scope>NUCLEOTIDE SEQUENCE [LARGE SCALE GENOMIC DNA]</scope>
    <source>
        <strain evidence="10 11">YJ-T1-11</strain>
    </source>
</reference>
<dbReference type="InterPro" id="IPR039901">
    <property type="entry name" value="Kdotransferase"/>
</dbReference>
<evidence type="ECO:0000256" key="4">
    <source>
        <dbReference type="ARBA" id="ARBA00019077"/>
    </source>
</evidence>
<dbReference type="GO" id="GO:0005886">
    <property type="term" value="C:plasma membrane"/>
    <property type="evidence" value="ECO:0007669"/>
    <property type="project" value="UniProtKB-SubCell"/>
</dbReference>
<dbReference type="InterPro" id="IPR038107">
    <property type="entry name" value="Glycos_transf_N_sf"/>
</dbReference>
<dbReference type="GO" id="GO:0043842">
    <property type="term" value="F:Kdo transferase activity"/>
    <property type="evidence" value="ECO:0007669"/>
    <property type="project" value="UniProtKB-EC"/>
</dbReference>
<dbReference type="PANTHER" id="PTHR42755:SF1">
    <property type="entry name" value="3-DEOXY-D-MANNO-OCTULOSONIC ACID TRANSFERASE, MITOCHONDRIAL-RELATED"/>
    <property type="match status" value="1"/>
</dbReference>
<name>A0A398BWT5_9RHOB</name>
<dbReference type="GO" id="GO:0009245">
    <property type="term" value="P:lipid A biosynthetic process"/>
    <property type="evidence" value="ECO:0007669"/>
    <property type="project" value="TreeGrafter"/>
</dbReference>
<evidence type="ECO:0000256" key="8">
    <source>
        <dbReference type="RuleBase" id="RU365103"/>
    </source>
</evidence>
<dbReference type="InterPro" id="IPR007507">
    <property type="entry name" value="Glycos_transf_N"/>
</dbReference>
<evidence type="ECO:0000256" key="6">
    <source>
        <dbReference type="ARBA" id="ARBA00031445"/>
    </source>
</evidence>
<dbReference type="AlphaFoldDB" id="A0A398BWT5"/>
<comment type="caution">
    <text evidence="10">The sequence shown here is derived from an EMBL/GenBank/DDBJ whole genome shotgun (WGS) entry which is preliminary data.</text>
</comment>
<dbReference type="PANTHER" id="PTHR42755">
    <property type="entry name" value="3-DEOXY-MANNO-OCTULOSONATE CYTIDYLYLTRANSFERASE"/>
    <property type="match status" value="1"/>
</dbReference>
<dbReference type="UniPathway" id="UPA00958"/>
<evidence type="ECO:0000313" key="11">
    <source>
        <dbReference type="Proteomes" id="UP000266649"/>
    </source>
</evidence>
<evidence type="ECO:0000259" key="9">
    <source>
        <dbReference type="Pfam" id="PF04413"/>
    </source>
</evidence>
<protein>
    <recommendedName>
        <fullName evidence="4 8">3-deoxy-D-manno-octulosonic acid transferase</fullName>
        <shortName evidence="8">Kdo transferase</shortName>
        <ecNumber evidence="3 8">2.4.99.12</ecNumber>
    </recommendedName>
    <alternativeName>
        <fullName evidence="6 8">Lipid IV(A) 3-deoxy-D-manno-octulosonic acid transferase</fullName>
    </alternativeName>
</protein>
<sequence length="395" mass="42581">MPSIGLTLYQIAARKEPLIRPDWPDRPAGRLVWLHAPTADLAPQMAELARHIREEDGHPVLLTAPDRPVALPERVIWLPPPGESAAGARQFLDHWRPDVVLFSGGELRPSMLNEAAQRRIPMAMLAARAPYLPPGREGWYPGLIKSALADLTQICAVDETAARSLRRSVAANRISVSGRLEEPSHVLSGNEAEREELAHLFAARPVWLVACLPEAEETAVIEAHRAALRQAHRLLLILVPEDAARAPVLAQRMEAEEGWQVAQRSADEEPEPETEVFITDATEMGLWYRLAPICFLGGSLAGTGCIRNPMEAAALGASLIHGPRPGAWGAALGRLGAARGARSVASVPDLAEAVAELLAPDRAAQLARAAWIVSSEGSEATAQAMVLMRQLLGEG</sequence>
<dbReference type="EC" id="2.4.99.12" evidence="3 8"/>
<organism evidence="10 11">
    <name type="scientific">Gemmobacter lutimaris</name>
    <dbReference type="NCBI Taxonomy" id="2306023"/>
    <lineage>
        <taxon>Bacteria</taxon>
        <taxon>Pseudomonadati</taxon>
        <taxon>Pseudomonadota</taxon>
        <taxon>Alphaproteobacteria</taxon>
        <taxon>Rhodobacterales</taxon>
        <taxon>Paracoccaceae</taxon>
        <taxon>Gemmobacter</taxon>
    </lineage>
</organism>
<dbReference type="Proteomes" id="UP000266649">
    <property type="component" value="Unassembled WGS sequence"/>
</dbReference>
<dbReference type="Gene3D" id="3.40.50.11720">
    <property type="entry name" value="3-Deoxy-D-manno-octulosonic-acid transferase, N-terminal domain"/>
    <property type="match status" value="1"/>
</dbReference>
<keyword evidence="5 8" id="KW-0808">Transferase</keyword>
<keyword evidence="8" id="KW-0448">Lipopolysaccharide biosynthesis</keyword>
<comment type="subcellular location">
    <subcellularLocation>
        <location evidence="8">Cell membrane</location>
    </subcellularLocation>
</comment>
<comment type="function">
    <text evidence="1 8">Involved in lipopolysaccharide (LPS) biosynthesis. Catalyzes the transfer of 3-deoxy-D-manno-octulosonate (Kdo) residue(s) from CMP-Kdo to lipid IV(A), the tetraacyldisaccharide-1,4'-bisphosphate precursor of lipid A.</text>
</comment>
<evidence type="ECO:0000313" key="10">
    <source>
        <dbReference type="EMBL" id="RID92878.1"/>
    </source>
</evidence>
<evidence type="ECO:0000256" key="3">
    <source>
        <dbReference type="ARBA" id="ARBA00012621"/>
    </source>
</evidence>
<keyword evidence="8" id="KW-1003">Cell membrane</keyword>
<keyword evidence="8" id="KW-0472">Membrane</keyword>
<dbReference type="Gene3D" id="3.40.50.2000">
    <property type="entry name" value="Glycogen Phosphorylase B"/>
    <property type="match status" value="1"/>
</dbReference>
<feature type="domain" description="3-deoxy-D-manno-octulosonic-acid transferase N-terminal" evidence="9">
    <location>
        <begin position="26"/>
        <end position="180"/>
    </location>
</feature>
<comment type="catalytic activity">
    <reaction evidence="7 8">
        <text>lipid IVA (E. coli) + CMP-3-deoxy-beta-D-manno-octulosonate = alpha-Kdo-(2-&gt;6)-lipid IVA (E. coli) + CMP + H(+)</text>
        <dbReference type="Rhea" id="RHEA:28066"/>
        <dbReference type="ChEBI" id="CHEBI:15378"/>
        <dbReference type="ChEBI" id="CHEBI:58603"/>
        <dbReference type="ChEBI" id="CHEBI:60364"/>
        <dbReference type="ChEBI" id="CHEBI:60377"/>
        <dbReference type="ChEBI" id="CHEBI:85987"/>
        <dbReference type="EC" id="2.4.99.12"/>
    </reaction>
</comment>
<evidence type="ECO:0000256" key="5">
    <source>
        <dbReference type="ARBA" id="ARBA00022679"/>
    </source>
</evidence>
<comment type="similarity">
    <text evidence="8">Belongs to the glycosyltransferase group 1 family.</text>
</comment>
<dbReference type="EMBL" id="QXXQ01000002">
    <property type="protein sequence ID" value="RID92878.1"/>
    <property type="molecule type" value="Genomic_DNA"/>
</dbReference>
<comment type="pathway">
    <text evidence="2 8">Bacterial outer membrane biogenesis; LPS core biosynthesis.</text>
</comment>
<evidence type="ECO:0000256" key="1">
    <source>
        <dbReference type="ARBA" id="ARBA00003394"/>
    </source>
</evidence>